<dbReference type="AlphaFoldDB" id="Q6F9U1"/>
<gene>
    <name evidence="1" type="ordered locus">ACIAD2397</name>
</gene>
<dbReference type="STRING" id="202950.GCA_001485005_00013"/>
<accession>Q6F9U1</accession>
<reference evidence="1 2" key="1">
    <citation type="journal article" date="2004" name="Nucleic Acids Res.">
        <title>Unique features revealed by the genome sequence of Acinetobacter sp. ADP1, a versatile and naturally transformation competent bacterium.</title>
        <authorList>
            <person name="Barbe V."/>
            <person name="Vallenet D."/>
            <person name="Fonknechten N."/>
            <person name="Kreimeyer A."/>
            <person name="Oztas S."/>
            <person name="Labarre L."/>
            <person name="Cruveiller S."/>
            <person name="Robert C."/>
            <person name="Duprat S."/>
            <person name="Wincker P."/>
            <person name="Ornston L.N."/>
            <person name="Weissenbach J."/>
            <person name="Marliere P."/>
            <person name="Cohen G.N."/>
            <person name="Medigue C."/>
        </authorList>
    </citation>
    <scope>NUCLEOTIDE SEQUENCE [LARGE SCALE GENOMIC DNA]</scope>
    <source>
        <strain evidence="2">ATCC 33305 / BD413 / ADP1</strain>
    </source>
</reference>
<dbReference type="HOGENOM" id="CLU_2044603_0_0_6"/>
<dbReference type="Proteomes" id="UP000000430">
    <property type="component" value="Chromosome"/>
</dbReference>
<dbReference type="PROSITE" id="PS51257">
    <property type="entry name" value="PROKAR_LIPOPROTEIN"/>
    <property type="match status" value="1"/>
</dbReference>
<organism evidence="1 2">
    <name type="scientific">Acinetobacter baylyi (strain ATCC 33305 / BD413 / ADP1)</name>
    <dbReference type="NCBI Taxonomy" id="62977"/>
    <lineage>
        <taxon>Bacteria</taxon>
        <taxon>Pseudomonadati</taxon>
        <taxon>Pseudomonadota</taxon>
        <taxon>Gammaproteobacteria</taxon>
        <taxon>Moraxellales</taxon>
        <taxon>Moraxellaceae</taxon>
        <taxon>Acinetobacter</taxon>
    </lineage>
</organism>
<evidence type="ECO:0000313" key="1">
    <source>
        <dbReference type="EMBL" id="CAG69172.1"/>
    </source>
</evidence>
<dbReference type="KEGG" id="aci:ACIAD2397"/>
<dbReference type="eggNOG" id="ENOG5031RF0">
    <property type="taxonomic scope" value="Bacteria"/>
</dbReference>
<sequence length="137" mass="15801">MFGEIIKIQYHDAQRRVLMKKFLPFTILIALLGCSEKKPLTPEEQWHGYCTSMGNAARSIMLDRQNAIQKAQAVEHANKIEDQITKTFILNIIDEVYAMPQQNITANPDAIREQIRTEITQKCIATPHDKMPNYKPF</sequence>
<evidence type="ECO:0000313" key="2">
    <source>
        <dbReference type="Proteomes" id="UP000000430"/>
    </source>
</evidence>
<name>Q6F9U1_ACIAD</name>
<proteinExistence type="predicted"/>
<dbReference type="EMBL" id="CR543861">
    <property type="protein sequence ID" value="CAG69172.1"/>
    <property type="molecule type" value="Genomic_DNA"/>
</dbReference>
<protein>
    <recommendedName>
        <fullName evidence="3">Lipoprotein</fullName>
    </recommendedName>
</protein>
<evidence type="ECO:0008006" key="3">
    <source>
        <dbReference type="Google" id="ProtNLM"/>
    </source>
</evidence>